<proteinExistence type="predicted"/>
<accession>A0ABV6IT60</accession>
<evidence type="ECO:0000313" key="2">
    <source>
        <dbReference type="EMBL" id="MFC0386799.1"/>
    </source>
</evidence>
<comment type="caution">
    <text evidence="2">The sequence shown here is derived from an EMBL/GenBank/DDBJ whole genome shotgun (WGS) entry which is preliminary data.</text>
</comment>
<sequence>MRAILAALQVQGVSSRATEADLTRILVHHLREMGVRLLILDEAQHLTDSETGRFAYVTADWFKSLANSGIALVIAGTPEAALAYSLNEQLERRSMGSQKLSSFEWDGGDEGSHWITLLRGLLTKVPLDDASYLLCGDVPHRLHLATGGYLGRLVDFLSLVIMEAGKRGAYVVDRELLMAVEERRRNFQNPDWLNVFALVSLEGYEPPSRDTTRKTRIRKGKRRPRQQDIEHPEAA</sequence>
<evidence type="ECO:0000256" key="1">
    <source>
        <dbReference type="SAM" id="MobiDB-lite"/>
    </source>
</evidence>
<name>A0ABV6IT60_9PROT</name>
<feature type="compositionally biased region" description="Basic and acidic residues" evidence="1">
    <location>
        <begin position="225"/>
        <end position="235"/>
    </location>
</feature>
<dbReference type="InterPro" id="IPR008868">
    <property type="entry name" value="TniB"/>
</dbReference>
<dbReference type="EMBL" id="JBHLVZ010000039">
    <property type="protein sequence ID" value="MFC0386799.1"/>
    <property type="molecule type" value="Genomic_DNA"/>
</dbReference>
<feature type="compositionally biased region" description="Basic residues" evidence="1">
    <location>
        <begin position="214"/>
        <end position="224"/>
    </location>
</feature>
<protein>
    <submittedName>
        <fullName evidence="2">TniB family NTP-binding protein</fullName>
    </submittedName>
</protein>
<feature type="region of interest" description="Disordered" evidence="1">
    <location>
        <begin position="206"/>
        <end position="235"/>
    </location>
</feature>
<keyword evidence="3" id="KW-1185">Reference proteome</keyword>
<gene>
    <name evidence="2" type="ORF">ACFFIC_14760</name>
</gene>
<dbReference type="Proteomes" id="UP001589789">
    <property type="component" value="Unassembled WGS sequence"/>
</dbReference>
<dbReference type="Pfam" id="PF05621">
    <property type="entry name" value="TniB"/>
    <property type="match status" value="1"/>
</dbReference>
<organism evidence="2 3">
    <name type="scientific">Muricoccus vinaceus</name>
    <dbReference type="NCBI Taxonomy" id="424704"/>
    <lineage>
        <taxon>Bacteria</taxon>
        <taxon>Pseudomonadati</taxon>
        <taxon>Pseudomonadota</taxon>
        <taxon>Alphaproteobacteria</taxon>
        <taxon>Acetobacterales</taxon>
        <taxon>Roseomonadaceae</taxon>
        <taxon>Muricoccus</taxon>
    </lineage>
</organism>
<evidence type="ECO:0000313" key="3">
    <source>
        <dbReference type="Proteomes" id="UP001589789"/>
    </source>
</evidence>
<dbReference type="RefSeq" id="WP_377051620.1">
    <property type="nucleotide sequence ID" value="NZ_JBHLVZ010000039.1"/>
</dbReference>
<reference evidence="2 3" key="1">
    <citation type="submission" date="2024-09" db="EMBL/GenBank/DDBJ databases">
        <authorList>
            <person name="Sun Q."/>
            <person name="Mori K."/>
        </authorList>
    </citation>
    <scope>NUCLEOTIDE SEQUENCE [LARGE SCALE GENOMIC DNA]</scope>
    <source>
        <strain evidence="2 3">CCM 7468</strain>
    </source>
</reference>